<organism evidence="5 6">
    <name type="scientific">Zunongwangia endophytica</name>
    <dbReference type="NCBI Taxonomy" id="1808945"/>
    <lineage>
        <taxon>Bacteria</taxon>
        <taxon>Pseudomonadati</taxon>
        <taxon>Bacteroidota</taxon>
        <taxon>Flavobacteriia</taxon>
        <taxon>Flavobacteriales</taxon>
        <taxon>Flavobacteriaceae</taxon>
        <taxon>Zunongwangia</taxon>
    </lineage>
</organism>
<dbReference type="InterPro" id="IPR020449">
    <property type="entry name" value="Tscrpt_reg_AraC-type_HTH"/>
</dbReference>
<dbReference type="PRINTS" id="PR00032">
    <property type="entry name" value="HTHARAC"/>
</dbReference>
<feature type="domain" description="HTH araC/xylS-type" evidence="4">
    <location>
        <begin position="198"/>
        <end position="303"/>
    </location>
</feature>
<dbReference type="InterPro" id="IPR018060">
    <property type="entry name" value="HTH_AraC"/>
</dbReference>
<keyword evidence="1" id="KW-0805">Transcription regulation</keyword>
<evidence type="ECO:0000259" key="4">
    <source>
        <dbReference type="PROSITE" id="PS01124"/>
    </source>
</evidence>
<dbReference type="SUPFAM" id="SSF46689">
    <property type="entry name" value="Homeodomain-like"/>
    <property type="match status" value="1"/>
</dbReference>
<dbReference type="Proteomes" id="UP001595793">
    <property type="component" value="Unassembled WGS sequence"/>
</dbReference>
<keyword evidence="3" id="KW-0804">Transcription</keyword>
<dbReference type="PANTHER" id="PTHR43280">
    <property type="entry name" value="ARAC-FAMILY TRANSCRIPTIONAL REGULATOR"/>
    <property type="match status" value="1"/>
</dbReference>
<evidence type="ECO:0000256" key="3">
    <source>
        <dbReference type="ARBA" id="ARBA00023163"/>
    </source>
</evidence>
<proteinExistence type="predicted"/>
<dbReference type="PROSITE" id="PS01124">
    <property type="entry name" value="HTH_ARAC_FAMILY_2"/>
    <property type="match status" value="1"/>
</dbReference>
<dbReference type="RefSeq" id="WP_290236981.1">
    <property type="nucleotide sequence ID" value="NZ_JAUFPZ010000002.1"/>
</dbReference>
<evidence type="ECO:0000256" key="2">
    <source>
        <dbReference type="ARBA" id="ARBA00023125"/>
    </source>
</evidence>
<sequence>MGEHHSEIKQFKSIQALMDYLKLPAPKHPLFTLVDYRKSPLLSVESQQKLVLDFYKISFKSEFSGKIKYGQDFYDFAEGGLAFLKPGQIVSPNSDLKSYEGYALYFHPDFIRKSPLGNAMREYGFFSYEVTEALYLSAKEKSIIQQLFETIQAELHENIDQFSQDVLVSQLILLLNYSKRFYNRQFITRATSNHQLIQALDEYLEDHFQNKNAFAKGFPSVHFISNHLGVSQRYLSDLLRVLTGKTTQQYIQYHIIEKAKSLLGTSSLSISEIAYILGFEHPQSFTKLFKSKTKMTPSEYKSSV</sequence>
<dbReference type="Pfam" id="PF12833">
    <property type="entry name" value="HTH_18"/>
    <property type="match status" value="1"/>
</dbReference>
<evidence type="ECO:0000256" key="1">
    <source>
        <dbReference type="ARBA" id="ARBA00023015"/>
    </source>
</evidence>
<evidence type="ECO:0000313" key="5">
    <source>
        <dbReference type="EMBL" id="MFC4029398.1"/>
    </source>
</evidence>
<dbReference type="SMART" id="SM00342">
    <property type="entry name" value="HTH_ARAC"/>
    <property type="match status" value="1"/>
</dbReference>
<keyword evidence="6" id="KW-1185">Reference proteome</keyword>
<evidence type="ECO:0000313" key="6">
    <source>
        <dbReference type="Proteomes" id="UP001595793"/>
    </source>
</evidence>
<dbReference type="EMBL" id="JBHSAS010000033">
    <property type="protein sequence ID" value="MFC4029398.1"/>
    <property type="molecule type" value="Genomic_DNA"/>
</dbReference>
<accession>A0ABV8HEC7</accession>
<dbReference type="PANTHER" id="PTHR43280:SF32">
    <property type="entry name" value="TRANSCRIPTIONAL REGULATORY PROTEIN"/>
    <property type="match status" value="1"/>
</dbReference>
<dbReference type="Gene3D" id="1.10.10.60">
    <property type="entry name" value="Homeodomain-like"/>
    <property type="match status" value="2"/>
</dbReference>
<name>A0ABV8HEC7_9FLAO</name>
<keyword evidence="2" id="KW-0238">DNA-binding</keyword>
<protein>
    <submittedName>
        <fullName evidence="5">Helix-turn-helix domain-containing protein</fullName>
    </submittedName>
</protein>
<dbReference type="InterPro" id="IPR009057">
    <property type="entry name" value="Homeodomain-like_sf"/>
</dbReference>
<gene>
    <name evidence="5" type="ORF">ACFOS1_18405</name>
</gene>
<reference evidence="6" key="1">
    <citation type="journal article" date="2019" name="Int. J. Syst. Evol. Microbiol.">
        <title>The Global Catalogue of Microorganisms (GCM) 10K type strain sequencing project: providing services to taxonomists for standard genome sequencing and annotation.</title>
        <authorList>
            <consortium name="The Broad Institute Genomics Platform"/>
            <consortium name="The Broad Institute Genome Sequencing Center for Infectious Disease"/>
            <person name="Wu L."/>
            <person name="Ma J."/>
        </authorList>
    </citation>
    <scope>NUCLEOTIDE SEQUENCE [LARGE SCALE GENOMIC DNA]</scope>
    <source>
        <strain evidence="6">CECT 9128</strain>
    </source>
</reference>
<comment type="caution">
    <text evidence="5">The sequence shown here is derived from an EMBL/GenBank/DDBJ whole genome shotgun (WGS) entry which is preliminary data.</text>
</comment>